<keyword evidence="2" id="KW-0057">Aromatic amino acid biosynthesis</keyword>
<keyword evidence="3" id="KW-0584">Phenylalanine biosynthesis</keyword>
<sequence length="273" mass="29334">MQVVTLGPVGTYSHRAARSVADDVSFRESVSAIVDAVADGEAERGVVPVENSIEGSVSESLDALTEADVAVVREVVTPVRHALLAQSENFSIVASHSQALAQCRDYLEREYPNATPEAVASTARGVERAREDPDVAGIGHPATAEPSGEGKTLQVLAEDIQDRSSNATRFLVIAPESERSDAGGKTSVVVYPSANYPGLLLEVLEAFADRDINLTRIESRPSGDRLGDYLFHIDFEAGLYEERTKAAIAEVEEIVANGWVRVLGSYDTEHVIE</sequence>
<dbReference type="CDD" id="cd04905">
    <property type="entry name" value="ACT_CM-PDT"/>
    <property type="match status" value="1"/>
</dbReference>
<dbReference type="PROSITE" id="PS51171">
    <property type="entry name" value="PREPHENATE_DEHYDR_3"/>
    <property type="match status" value="1"/>
</dbReference>
<dbReference type="PROSITE" id="PS51671">
    <property type="entry name" value="ACT"/>
    <property type="match status" value="1"/>
</dbReference>
<dbReference type="Pfam" id="PF01842">
    <property type="entry name" value="ACT"/>
    <property type="match status" value="1"/>
</dbReference>
<keyword evidence="10" id="KW-1185">Reference proteome</keyword>
<dbReference type="GO" id="GO:0004664">
    <property type="term" value="F:prephenate dehydratase activity"/>
    <property type="evidence" value="ECO:0007669"/>
    <property type="project" value="UniProtKB-EC"/>
</dbReference>
<keyword evidence="1" id="KW-0028">Amino-acid biosynthesis</keyword>
<evidence type="ECO:0000256" key="6">
    <source>
        <dbReference type="SAM" id="MobiDB-lite"/>
    </source>
</evidence>
<reference evidence="9 10" key="1">
    <citation type="submission" date="2020-07" db="EMBL/GenBank/DDBJ databases">
        <title>Gai3-2, isolated from salt lake.</title>
        <authorList>
            <person name="Cui H."/>
            <person name="Shi X."/>
        </authorList>
    </citation>
    <scope>NUCLEOTIDE SEQUENCE [LARGE SCALE GENOMIC DNA]</scope>
    <source>
        <strain evidence="9 10">Gai3-2</strain>
    </source>
</reference>
<evidence type="ECO:0000256" key="1">
    <source>
        <dbReference type="ARBA" id="ARBA00022605"/>
    </source>
</evidence>
<dbReference type="PANTHER" id="PTHR21022:SF19">
    <property type="entry name" value="PREPHENATE DEHYDRATASE-RELATED"/>
    <property type="match status" value="1"/>
</dbReference>
<dbReference type="GO" id="GO:0005737">
    <property type="term" value="C:cytoplasm"/>
    <property type="evidence" value="ECO:0007669"/>
    <property type="project" value="TreeGrafter"/>
</dbReference>
<feature type="domain" description="Prephenate dehydratase" evidence="7">
    <location>
        <begin position="2"/>
        <end position="175"/>
    </location>
</feature>
<dbReference type="InterPro" id="IPR002912">
    <property type="entry name" value="ACT_dom"/>
</dbReference>
<dbReference type="InterPro" id="IPR045865">
    <property type="entry name" value="ACT-like_dom_sf"/>
</dbReference>
<evidence type="ECO:0000259" key="7">
    <source>
        <dbReference type="PROSITE" id="PS51171"/>
    </source>
</evidence>
<proteinExistence type="predicted"/>
<evidence type="ECO:0000256" key="4">
    <source>
        <dbReference type="ARBA" id="ARBA00023239"/>
    </source>
</evidence>
<dbReference type="InterPro" id="IPR018528">
    <property type="entry name" value="Preph_deHydtase_CS"/>
</dbReference>
<dbReference type="RefSeq" id="WP_179170673.1">
    <property type="nucleotide sequence ID" value="NZ_CP058529.1"/>
</dbReference>
<dbReference type="Pfam" id="PF00800">
    <property type="entry name" value="PDT"/>
    <property type="match status" value="1"/>
</dbReference>
<feature type="region of interest" description="Disordered" evidence="6">
    <location>
        <begin position="131"/>
        <end position="150"/>
    </location>
</feature>
<dbReference type="Proteomes" id="UP000509750">
    <property type="component" value="Chromosome"/>
</dbReference>
<gene>
    <name evidence="9" type="primary">pheA</name>
    <name evidence="9" type="ORF">HUG10_16875</name>
</gene>
<evidence type="ECO:0000313" key="9">
    <source>
        <dbReference type="EMBL" id="QLG29099.1"/>
    </source>
</evidence>
<dbReference type="SUPFAM" id="SSF53850">
    <property type="entry name" value="Periplasmic binding protein-like II"/>
    <property type="match status" value="1"/>
</dbReference>
<dbReference type="AlphaFoldDB" id="A0A7D5K9I4"/>
<comment type="pathway">
    <text evidence="5">Amino-acid biosynthesis.</text>
</comment>
<dbReference type="CDD" id="cd13630">
    <property type="entry name" value="PBP2_PDT_1"/>
    <property type="match status" value="1"/>
</dbReference>
<evidence type="ECO:0000256" key="3">
    <source>
        <dbReference type="ARBA" id="ARBA00023222"/>
    </source>
</evidence>
<evidence type="ECO:0000259" key="8">
    <source>
        <dbReference type="PROSITE" id="PS51671"/>
    </source>
</evidence>
<dbReference type="GeneID" id="56030542"/>
<dbReference type="Gene3D" id="3.30.70.260">
    <property type="match status" value="1"/>
</dbReference>
<keyword evidence="4 9" id="KW-0456">Lyase</keyword>
<dbReference type="GO" id="GO:0009094">
    <property type="term" value="P:L-phenylalanine biosynthetic process"/>
    <property type="evidence" value="ECO:0007669"/>
    <property type="project" value="UniProtKB-KW"/>
</dbReference>
<organism evidence="9 10">
    <name type="scientific">Halorarum halophilum</name>
    <dbReference type="NCBI Taxonomy" id="2743090"/>
    <lineage>
        <taxon>Archaea</taxon>
        <taxon>Methanobacteriati</taxon>
        <taxon>Methanobacteriota</taxon>
        <taxon>Stenosarchaea group</taxon>
        <taxon>Halobacteria</taxon>
        <taxon>Halobacteriales</taxon>
        <taxon>Haloferacaceae</taxon>
        <taxon>Halorarum</taxon>
    </lineage>
</organism>
<dbReference type="PANTHER" id="PTHR21022">
    <property type="entry name" value="PREPHENATE DEHYDRATASE P PROTEIN"/>
    <property type="match status" value="1"/>
</dbReference>
<evidence type="ECO:0000256" key="5">
    <source>
        <dbReference type="ARBA" id="ARBA00029440"/>
    </source>
</evidence>
<dbReference type="NCBIfam" id="NF008865">
    <property type="entry name" value="PRK11898.1"/>
    <property type="match status" value="1"/>
</dbReference>
<dbReference type="PROSITE" id="PS00858">
    <property type="entry name" value="PREPHENATE_DEHYDR_2"/>
    <property type="match status" value="1"/>
</dbReference>
<dbReference type="SUPFAM" id="SSF55021">
    <property type="entry name" value="ACT-like"/>
    <property type="match status" value="1"/>
</dbReference>
<feature type="domain" description="ACT" evidence="8">
    <location>
        <begin position="188"/>
        <end position="265"/>
    </location>
</feature>
<evidence type="ECO:0000313" key="10">
    <source>
        <dbReference type="Proteomes" id="UP000509750"/>
    </source>
</evidence>
<dbReference type="Gene3D" id="3.40.190.10">
    <property type="entry name" value="Periplasmic binding protein-like II"/>
    <property type="match status" value="2"/>
</dbReference>
<accession>A0A7D5K9I4</accession>
<dbReference type="OrthoDB" id="8755at2157"/>
<dbReference type="InterPro" id="IPR001086">
    <property type="entry name" value="Preph_deHydtase"/>
</dbReference>
<dbReference type="KEGG" id="halg:HUG10_16875"/>
<protein>
    <submittedName>
        <fullName evidence="9">Prephenate dehydratase</fullName>
        <ecNumber evidence="9">4.2.1.51</ecNumber>
    </submittedName>
</protein>
<dbReference type="EMBL" id="CP058529">
    <property type="protein sequence ID" value="QLG29099.1"/>
    <property type="molecule type" value="Genomic_DNA"/>
</dbReference>
<dbReference type="EC" id="4.2.1.51" evidence="9"/>
<name>A0A7D5K9I4_9EURY</name>
<evidence type="ECO:0000256" key="2">
    <source>
        <dbReference type="ARBA" id="ARBA00023141"/>
    </source>
</evidence>